<evidence type="ECO:0000313" key="15">
    <source>
        <dbReference type="EMBL" id="RNM12113.1"/>
    </source>
</evidence>
<sequence>MSARVAGELADLPTASISDALDKLGLRGSMHGLSPLRPGQRACGPAYTVAYEPVDDQGGTVGDFLDDVPAGSVVFIDNAGRTDCTVWGGIMTQVAAHKHVAGTVINGVCRDVAVTTTTDYRIWSVGRFMRTGKDRVRVRAVQEPLLVDGVTIRPGDVVCADEDGVVVVPAGRADEVASIATEVERVEAAIVATVRDGATLREARSAHGYHSLQTPDRTASDTGETA</sequence>
<evidence type="ECO:0000256" key="13">
    <source>
        <dbReference type="PIRSR" id="PIRSR605493-1"/>
    </source>
</evidence>
<comment type="catalytic activity">
    <reaction evidence="12">
        <text>oxaloacetate + H(+) = pyruvate + CO2</text>
        <dbReference type="Rhea" id="RHEA:15641"/>
        <dbReference type="ChEBI" id="CHEBI:15361"/>
        <dbReference type="ChEBI" id="CHEBI:15378"/>
        <dbReference type="ChEBI" id="CHEBI:16452"/>
        <dbReference type="ChEBI" id="CHEBI:16526"/>
        <dbReference type="EC" id="4.1.1.112"/>
    </reaction>
</comment>
<keyword evidence="13" id="KW-0479">Metal-binding</keyword>
<protein>
    <recommendedName>
        <fullName evidence="7">Putative 4-hydroxy-4-methyl-2-oxoglutarate aldolase</fullName>
        <ecNumber evidence="6">4.1.1.112</ecNumber>
        <ecNumber evidence="5">4.1.3.17</ecNumber>
    </recommendedName>
    <alternativeName>
        <fullName evidence="11">Oxaloacetate decarboxylase</fullName>
    </alternativeName>
    <alternativeName>
        <fullName evidence="9">Regulator of ribonuclease activity homolog</fullName>
    </alternativeName>
    <alternativeName>
        <fullName evidence="10">RraA-like protein</fullName>
    </alternativeName>
</protein>
<dbReference type="CDD" id="cd16841">
    <property type="entry name" value="RraA_family"/>
    <property type="match status" value="1"/>
</dbReference>
<comment type="function">
    <text evidence="8">Catalyzes the aldol cleavage of 4-hydroxy-4-methyl-2-oxoglutarate (HMG) into 2 molecules of pyruvate. Also contains a secondary oxaloacetate (OAA) decarboxylase activity due to the common pyruvate enolate transition state formed following C-C bond cleavage in the retro-aldol and decarboxylation reactions.</text>
</comment>
<dbReference type="GO" id="GO:0046872">
    <property type="term" value="F:metal ion binding"/>
    <property type="evidence" value="ECO:0007669"/>
    <property type="project" value="UniProtKB-KW"/>
</dbReference>
<accession>A0A3N0GI02</accession>
<feature type="binding site" evidence="13">
    <location>
        <position position="110"/>
    </location>
    <ligand>
        <name>substrate</name>
    </ligand>
</feature>
<evidence type="ECO:0000256" key="8">
    <source>
        <dbReference type="ARBA" id="ARBA00025046"/>
    </source>
</evidence>
<comment type="subunit">
    <text evidence="4">Homotrimer.</text>
</comment>
<dbReference type="RefSeq" id="WP_123224693.1">
    <property type="nucleotide sequence ID" value="NZ_RJSF01000046.1"/>
</dbReference>
<dbReference type="PANTHER" id="PTHR33254:SF4">
    <property type="entry name" value="4-HYDROXY-4-METHYL-2-OXOGLUTARATE ALDOLASE 3-RELATED"/>
    <property type="match status" value="1"/>
</dbReference>
<dbReference type="GO" id="GO:0047443">
    <property type="term" value="F:4-hydroxy-4-methyl-2-oxoglutarate aldolase activity"/>
    <property type="evidence" value="ECO:0007669"/>
    <property type="project" value="UniProtKB-EC"/>
</dbReference>
<proteinExistence type="inferred from homology"/>
<comment type="cofactor">
    <cofactor evidence="2">
        <name>a divalent metal cation</name>
        <dbReference type="ChEBI" id="CHEBI:60240"/>
    </cofactor>
</comment>
<feature type="compositionally biased region" description="Polar residues" evidence="14">
    <location>
        <begin position="211"/>
        <end position="226"/>
    </location>
</feature>
<dbReference type="EC" id="4.1.3.17" evidence="5"/>
<evidence type="ECO:0000256" key="9">
    <source>
        <dbReference type="ARBA" id="ARBA00029596"/>
    </source>
</evidence>
<comment type="caution">
    <text evidence="15">The sequence shown here is derived from an EMBL/GenBank/DDBJ whole genome shotgun (WGS) entry which is preliminary data.</text>
</comment>
<evidence type="ECO:0000256" key="10">
    <source>
        <dbReference type="ARBA" id="ARBA00030169"/>
    </source>
</evidence>
<evidence type="ECO:0000256" key="11">
    <source>
        <dbReference type="ARBA" id="ARBA00032305"/>
    </source>
</evidence>
<reference evidence="15 16" key="1">
    <citation type="submission" date="2018-11" db="EMBL/GenBank/DDBJ databases">
        <authorList>
            <person name="Li F."/>
        </authorList>
    </citation>
    <scope>NUCLEOTIDE SEQUENCE [LARGE SCALE GENOMIC DNA]</scope>
    <source>
        <strain evidence="15 16">Gsoil 818</strain>
    </source>
</reference>
<dbReference type="GO" id="GO:0008948">
    <property type="term" value="F:oxaloacetate decarboxylase activity"/>
    <property type="evidence" value="ECO:0007669"/>
    <property type="project" value="UniProtKB-EC"/>
</dbReference>
<dbReference type="InterPro" id="IPR005493">
    <property type="entry name" value="RraA/RraA-like"/>
</dbReference>
<dbReference type="SUPFAM" id="SSF89562">
    <property type="entry name" value="RraA-like"/>
    <property type="match status" value="1"/>
</dbReference>
<evidence type="ECO:0000256" key="7">
    <source>
        <dbReference type="ARBA" id="ARBA00016549"/>
    </source>
</evidence>
<feature type="binding site" evidence="13">
    <location>
        <begin position="88"/>
        <end position="91"/>
    </location>
    <ligand>
        <name>substrate</name>
    </ligand>
</feature>
<evidence type="ECO:0000256" key="12">
    <source>
        <dbReference type="ARBA" id="ARBA00047973"/>
    </source>
</evidence>
<dbReference type="PANTHER" id="PTHR33254">
    <property type="entry name" value="4-HYDROXY-4-METHYL-2-OXOGLUTARATE ALDOLASE 3-RELATED"/>
    <property type="match status" value="1"/>
</dbReference>
<gene>
    <name evidence="15" type="ORF">EFL26_20085</name>
</gene>
<dbReference type="Pfam" id="PF03737">
    <property type="entry name" value="RraA-like"/>
    <property type="match status" value="1"/>
</dbReference>
<comment type="similarity">
    <text evidence="3">Belongs to the class II aldolase/RraA-like family.</text>
</comment>
<evidence type="ECO:0000256" key="4">
    <source>
        <dbReference type="ARBA" id="ARBA00011233"/>
    </source>
</evidence>
<dbReference type="EMBL" id="RJSF01000046">
    <property type="protein sequence ID" value="RNM12113.1"/>
    <property type="molecule type" value="Genomic_DNA"/>
</dbReference>
<organism evidence="15 16">
    <name type="scientific">Nocardioides pocheonensis</name>
    <dbReference type="NCBI Taxonomy" id="661485"/>
    <lineage>
        <taxon>Bacteria</taxon>
        <taxon>Bacillati</taxon>
        <taxon>Actinomycetota</taxon>
        <taxon>Actinomycetes</taxon>
        <taxon>Propionibacteriales</taxon>
        <taxon>Nocardioidaceae</taxon>
        <taxon>Nocardioides</taxon>
    </lineage>
</organism>
<keyword evidence="16" id="KW-1185">Reference proteome</keyword>
<feature type="region of interest" description="Disordered" evidence="14">
    <location>
        <begin position="205"/>
        <end position="226"/>
    </location>
</feature>
<evidence type="ECO:0000313" key="16">
    <source>
        <dbReference type="Proteomes" id="UP000279994"/>
    </source>
</evidence>
<evidence type="ECO:0000256" key="14">
    <source>
        <dbReference type="SAM" id="MobiDB-lite"/>
    </source>
</evidence>
<dbReference type="Gene3D" id="3.50.30.40">
    <property type="entry name" value="Ribonuclease E inhibitor RraA/RraA-like"/>
    <property type="match status" value="1"/>
</dbReference>
<evidence type="ECO:0000256" key="5">
    <source>
        <dbReference type="ARBA" id="ARBA00012213"/>
    </source>
</evidence>
<dbReference type="InterPro" id="IPR036704">
    <property type="entry name" value="RraA/RraA-like_sf"/>
</dbReference>
<evidence type="ECO:0000256" key="6">
    <source>
        <dbReference type="ARBA" id="ARBA00012947"/>
    </source>
</evidence>
<dbReference type="OrthoDB" id="943692at2"/>
<keyword evidence="13" id="KW-0460">Magnesium</keyword>
<feature type="binding site" evidence="13">
    <location>
        <position position="111"/>
    </location>
    <ligand>
        <name>Mg(2+)</name>
        <dbReference type="ChEBI" id="CHEBI:18420"/>
    </ligand>
</feature>
<dbReference type="AlphaFoldDB" id="A0A3N0GI02"/>
<dbReference type="Proteomes" id="UP000279994">
    <property type="component" value="Unassembled WGS sequence"/>
</dbReference>
<evidence type="ECO:0000256" key="1">
    <source>
        <dbReference type="ARBA" id="ARBA00001342"/>
    </source>
</evidence>
<name>A0A3N0GI02_9ACTN</name>
<evidence type="ECO:0000256" key="3">
    <source>
        <dbReference type="ARBA" id="ARBA00008621"/>
    </source>
</evidence>
<dbReference type="EC" id="4.1.1.112" evidence="6"/>
<evidence type="ECO:0000256" key="2">
    <source>
        <dbReference type="ARBA" id="ARBA00001968"/>
    </source>
</evidence>
<comment type="catalytic activity">
    <reaction evidence="1">
        <text>4-hydroxy-4-methyl-2-oxoglutarate = 2 pyruvate</text>
        <dbReference type="Rhea" id="RHEA:22748"/>
        <dbReference type="ChEBI" id="CHEBI:15361"/>
        <dbReference type="ChEBI" id="CHEBI:58276"/>
        <dbReference type="EC" id="4.1.3.17"/>
    </reaction>
</comment>
<comment type="cofactor">
    <cofactor evidence="13">
        <name>Mg(2+)</name>
        <dbReference type="ChEBI" id="CHEBI:18420"/>
    </cofactor>
</comment>